<evidence type="ECO:0000313" key="3">
    <source>
        <dbReference type="EMBL" id="KAK6992707.1"/>
    </source>
</evidence>
<gene>
    <name evidence="3" type="ORF">R3P38DRAFT_3429117</name>
</gene>
<keyword evidence="4" id="KW-1185">Reference proteome</keyword>
<evidence type="ECO:0000313" key="4">
    <source>
        <dbReference type="Proteomes" id="UP001362999"/>
    </source>
</evidence>
<feature type="region of interest" description="Disordered" evidence="1">
    <location>
        <begin position="97"/>
        <end position="117"/>
    </location>
</feature>
<dbReference type="Proteomes" id="UP001362999">
    <property type="component" value="Unassembled WGS sequence"/>
</dbReference>
<accession>A0AAV9ZVU5</accession>
<dbReference type="EMBL" id="JAWWNJ010000107">
    <property type="protein sequence ID" value="KAK6992707.1"/>
    <property type="molecule type" value="Genomic_DNA"/>
</dbReference>
<feature type="transmembrane region" description="Helical" evidence="2">
    <location>
        <begin position="43"/>
        <end position="66"/>
    </location>
</feature>
<name>A0AAV9ZVU5_9AGAR</name>
<proteinExistence type="predicted"/>
<reference evidence="3 4" key="1">
    <citation type="journal article" date="2024" name="J Genomics">
        <title>Draft genome sequencing and assembly of Favolaschia claudopus CIRM-BRFM 2984 isolated from oak limbs.</title>
        <authorList>
            <person name="Navarro D."/>
            <person name="Drula E."/>
            <person name="Chaduli D."/>
            <person name="Cazenave R."/>
            <person name="Ahrendt S."/>
            <person name="Wang J."/>
            <person name="Lipzen A."/>
            <person name="Daum C."/>
            <person name="Barry K."/>
            <person name="Grigoriev I.V."/>
            <person name="Favel A."/>
            <person name="Rosso M.N."/>
            <person name="Martin F."/>
        </authorList>
    </citation>
    <scope>NUCLEOTIDE SEQUENCE [LARGE SCALE GENOMIC DNA]</scope>
    <source>
        <strain evidence="3 4">CIRM-BRFM 2984</strain>
    </source>
</reference>
<protein>
    <submittedName>
        <fullName evidence="3">Uncharacterized protein</fullName>
    </submittedName>
</protein>
<comment type="caution">
    <text evidence="3">The sequence shown here is derived from an EMBL/GenBank/DDBJ whole genome shotgun (WGS) entry which is preliminary data.</text>
</comment>
<keyword evidence="2" id="KW-0812">Transmembrane</keyword>
<keyword evidence="2" id="KW-0472">Membrane</keyword>
<organism evidence="3 4">
    <name type="scientific">Favolaschia claudopus</name>
    <dbReference type="NCBI Taxonomy" id="2862362"/>
    <lineage>
        <taxon>Eukaryota</taxon>
        <taxon>Fungi</taxon>
        <taxon>Dikarya</taxon>
        <taxon>Basidiomycota</taxon>
        <taxon>Agaricomycotina</taxon>
        <taxon>Agaricomycetes</taxon>
        <taxon>Agaricomycetidae</taxon>
        <taxon>Agaricales</taxon>
        <taxon>Marasmiineae</taxon>
        <taxon>Mycenaceae</taxon>
        <taxon>Favolaschia</taxon>
    </lineage>
</organism>
<dbReference type="AlphaFoldDB" id="A0AAV9ZVU5"/>
<evidence type="ECO:0000256" key="1">
    <source>
        <dbReference type="SAM" id="MobiDB-lite"/>
    </source>
</evidence>
<sequence length="243" mass="26799">MNTARITGESSRLQRSWLNIMSHDNSIHVRLSVRPYKRLLRPSYTYCVILGFFAGPLSSKSAYLAFHRLHFLCRLSKSSRTLVKIRNGSKLLAFAGPSTSMPSSSASASSSPASSSFNASTSPNHSLLYPSTSPLTVHVTPNAPNTRKSRLLSSRAIPSCARDAPFSACAASRAERRCVSRRRASASSARRRAVSVAEAEMEARVLKSSESKSAMRRSAFVWIVSERRGIWMIWTLLSLSLWS</sequence>
<keyword evidence="2" id="KW-1133">Transmembrane helix</keyword>
<evidence type="ECO:0000256" key="2">
    <source>
        <dbReference type="SAM" id="Phobius"/>
    </source>
</evidence>